<dbReference type="PANTHER" id="PTHR41349:SF1">
    <property type="entry name" value="PROTEIN CBG08683"/>
    <property type="match status" value="1"/>
</dbReference>
<dbReference type="InterPro" id="IPR036691">
    <property type="entry name" value="Endo/exonu/phosph_ase_sf"/>
</dbReference>
<name>A0A914QQA2_9BILA</name>
<evidence type="ECO:0000313" key="2">
    <source>
        <dbReference type="Proteomes" id="UP000887578"/>
    </source>
</evidence>
<reference evidence="3" key="1">
    <citation type="submission" date="2022-11" db="UniProtKB">
        <authorList>
            <consortium name="WormBaseParasite"/>
        </authorList>
    </citation>
    <scope>IDENTIFICATION</scope>
</reference>
<feature type="domain" description="Endonuclease/exonuclease/phosphatase" evidence="1">
    <location>
        <begin position="26"/>
        <end position="158"/>
    </location>
</feature>
<evidence type="ECO:0000259" key="1">
    <source>
        <dbReference type="Pfam" id="PF03372"/>
    </source>
</evidence>
<accession>A0A914QQA2</accession>
<dbReference type="Proteomes" id="UP000887578">
    <property type="component" value="Unplaced"/>
</dbReference>
<dbReference type="SUPFAM" id="SSF56219">
    <property type="entry name" value="DNase I-like"/>
    <property type="match status" value="1"/>
</dbReference>
<protein>
    <submittedName>
        <fullName evidence="3">Endonuclease/exonuclease/phosphatase domain-containing protein</fullName>
    </submittedName>
</protein>
<dbReference type="AlphaFoldDB" id="A0A914QQA2"/>
<keyword evidence="2" id="KW-1185">Reference proteome</keyword>
<organism evidence="2 3">
    <name type="scientific">Panagrolaimus davidi</name>
    <dbReference type="NCBI Taxonomy" id="227884"/>
    <lineage>
        <taxon>Eukaryota</taxon>
        <taxon>Metazoa</taxon>
        <taxon>Ecdysozoa</taxon>
        <taxon>Nematoda</taxon>
        <taxon>Chromadorea</taxon>
        <taxon>Rhabditida</taxon>
        <taxon>Tylenchina</taxon>
        <taxon>Panagrolaimomorpha</taxon>
        <taxon>Panagrolaimoidea</taxon>
        <taxon>Panagrolaimidae</taxon>
        <taxon>Panagrolaimus</taxon>
    </lineage>
</organism>
<evidence type="ECO:0000313" key="3">
    <source>
        <dbReference type="WBParaSite" id="PDA_v2.g559.t1"/>
    </source>
</evidence>
<dbReference type="PANTHER" id="PTHR41349">
    <property type="match status" value="1"/>
</dbReference>
<dbReference type="Gene3D" id="3.60.10.10">
    <property type="entry name" value="Endonuclease/exonuclease/phosphatase"/>
    <property type="match status" value="1"/>
</dbReference>
<sequence length="174" mass="20139">MKGELPSTKNGRGDDVVQLLKLPEFQEAIRNSEQNPLIVCGDFNCPSHLDWKEDTKHLHGDWIVEWPATYLLESKAGLIDSFRQVNLSPIQNPGITWSTVHQASGYEWDYSIPEPLDRIDFIMYKTPKYKPVKSFTYFGTEPIQQMPNHQNNDYPSDHFSVITDFVLNNLQRRA</sequence>
<dbReference type="Pfam" id="PF03372">
    <property type="entry name" value="Exo_endo_phos"/>
    <property type="match status" value="1"/>
</dbReference>
<dbReference type="WBParaSite" id="PDA_v2.g559.t1">
    <property type="protein sequence ID" value="PDA_v2.g559.t1"/>
    <property type="gene ID" value="PDA_v2.g559"/>
</dbReference>
<proteinExistence type="predicted"/>
<dbReference type="InterPro" id="IPR005135">
    <property type="entry name" value="Endo/exonuclease/phosphatase"/>
</dbReference>
<dbReference type="GO" id="GO:0003824">
    <property type="term" value="F:catalytic activity"/>
    <property type="evidence" value="ECO:0007669"/>
    <property type="project" value="InterPro"/>
</dbReference>